<dbReference type="EMBL" id="CP025989">
    <property type="protein sequence ID" value="AWD33177.1"/>
    <property type="molecule type" value="Genomic_DNA"/>
</dbReference>
<dbReference type="PANTHER" id="PTHR12532">
    <property type="entry name" value="TRANSLATIONAL ACTIVATOR OF CYTOCHROME C OXIDASE 1"/>
    <property type="match status" value="1"/>
</dbReference>
<evidence type="ECO:0000313" key="9">
    <source>
        <dbReference type="EMBL" id="AWD33177.1"/>
    </source>
</evidence>
<evidence type="ECO:0000256" key="6">
    <source>
        <dbReference type="HAMAP-Rule" id="MF_00693"/>
    </source>
</evidence>
<dbReference type="NCBIfam" id="NF009044">
    <property type="entry name" value="PRK12378.1"/>
    <property type="match status" value="1"/>
</dbReference>
<dbReference type="GO" id="GO:0005737">
    <property type="term" value="C:cytoplasm"/>
    <property type="evidence" value="ECO:0007669"/>
    <property type="project" value="UniProtKB-SubCell"/>
</dbReference>
<feature type="domain" description="TACO1/YebC-like second and third" evidence="7">
    <location>
        <begin position="80"/>
        <end position="233"/>
    </location>
</feature>
<name>A0A2U8BS61_9RICK</name>
<dbReference type="OrthoDB" id="9781053at2"/>
<dbReference type="PANTHER" id="PTHR12532:SF11">
    <property type="match status" value="1"/>
</dbReference>
<dbReference type="NCBIfam" id="TIGR01033">
    <property type="entry name" value="YebC/PmpR family DNA-binding transcriptional regulator"/>
    <property type="match status" value="1"/>
</dbReference>
<evidence type="ECO:0000256" key="3">
    <source>
        <dbReference type="ARBA" id="ARBA00023015"/>
    </source>
</evidence>
<keyword evidence="4 6" id="KW-0238">DNA-binding</keyword>
<proteinExistence type="inferred from homology"/>
<keyword evidence="10" id="KW-1185">Reference proteome</keyword>
<evidence type="ECO:0000259" key="8">
    <source>
        <dbReference type="Pfam" id="PF20772"/>
    </source>
</evidence>
<reference evidence="9 10" key="1">
    <citation type="journal article" date="2018" name="Genome Biol. Evol.">
        <title>The Genome Sequence of "Candidatus Fokinia solitaria": Insights on Reductive Evolution in Rickettsiales.</title>
        <authorList>
            <person name="Floriano A.M."/>
            <person name="Castelli M."/>
            <person name="Krenek S."/>
            <person name="Berendonk T.U."/>
            <person name="Bazzocchi C."/>
            <person name="Petroni G."/>
            <person name="Sassera D."/>
        </authorList>
    </citation>
    <scope>NUCLEOTIDE SEQUENCE [LARGE SCALE GENOMIC DNA]</scope>
    <source>
        <strain evidence="9">Rio ETE_ALG 3VII</strain>
    </source>
</reference>
<keyword evidence="2 6" id="KW-0963">Cytoplasm</keyword>
<keyword evidence="3 6" id="KW-0805">Transcription regulation</keyword>
<organism evidence="9 10">
    <name type="scientific">Candidatus Fokinia solitaria</name>
    <dbReference type="NCBI Taxonomy" id="1802984"/>
    <lineage>
        <taxon>Bacteria</taxon>
        <taxon>Pseudomonadati</taxon>
        <taxon>Pseudomonadota</taxon>
        <taxon>Alphaproteobacteria</taxon>
        <taxon>Rickettsiales</taxon>
        <taxon>Candidatus Midichloriaceae</taxon>
        <taxon>Candidatus Fokinia</taxon>
    </lineage>
</organism>
<dbReference type="Gene3D" id="1.10.10.200">
    <property type="match status" value="1"/>
</dbReference>
<keyword evidence="5 6" id="KW-0804">Transcription</keyword>
<dbReference type="GO" id="GO:0003677">
    <property type="term" value="F:DNA binding"/>
    <property type="evidence" value="ECO:0007669"/>
    <property type="project" value="UniProtKB-UniRule"/>
</dbReference>
<dbReference type="KEGG" id="fso:Fsol_00379"/>
<evidence type="ECO:0000256" key="2">
    <source>
        <dbReference type="ARBA" id="ARBA00022490"/>
    </source>
</evidence>
<evidence type="ECO:0000256" key="5">
    <source>
        <dbReference type="ARBA" id="ARBA00023163"/>
    </source>
</evidence>
<dbReference type="AlphaFoldDB" id="A0A2U8BS61"/>
<dbReference type="GO" id="GO:0006355">
    <property type="term" value="P:regulation of DNA-templated transcription"/>
    <property type="evidence" value="ECO:0007669"/>
    <property type="project" value="UniProtKB-UniRule"/>
</dbReference>
<evidence type="ECO:0000256" key="4">
    <source>
        <dbReference type="ARBA" id="ARBA00023125"/>
    </source>
</evidence>
<dbReference type="Gene3D" id="3.30.70.980">
    <property type="match status" value="2"/>
</dbReference>
<dbReference type="Pfam" id="PF01709">
    <property type="entry name" value="Transcrip_reg"/>
    <property type="match status" value="1"/>
</dbReference>
<accession>A0A2U8BS61</accession>
<dbReference type="InterPro" id="IPR017856">
    <property type="entry name" value="Integrase-like_N"/>
</dbReference>
<dbReference type="Proteomes" id="UP000244519">
    <property type="component" value="Chromosome"/>
</dbReference>
<dbReference type="NCBIfam" id="NF001030">
    <property type="entry name" value="PRK00110.1"/>
    <property type="match status" value="1"/>
</dbReference>
<protein>
    <recommendedName>
        <fullName evidence="6">Probable transcriptional regulatory protein Fsol_00379</fullName>
    </recommendedName>
</protein>
<dbReference type="SUPFAM" id="SSF75625">
    <property type="entry name" value="YebC-like"/>
    <property type="match status" value="1"/>
</dbReference>
<dbReference type="InterPro" id="IPR029072">
    <property type="entry name" value="YebC-like"/>
</dbReference>
<dbReference type="InterPro" id="IPR049083">
    <property type="entry name" value="TACO1_YebC_N"/>
</dbReference>
<dbReference type="HAMAP" id="MF_00693">
    <property type="entry name" value="Transcrip_reg_TACO1"/>
    <property type="match status" value="1"/>
</dbReference>
<comment type="similarity">
    <text evidence="1 6">Belongs to the TACO1 family.</text>
</comment>
<evidence type="ECO:0000256" key="1">
    <source>
        <dbReference type="ARBA" id="ARBA00008724"/>
    </source>
</evidence>
<dbReference type="InterPro" id="IPR026564">
    <property type="entry name" value="Transcrip_reg_TACO1-like_dom3"/>
</dbReference>
<dbReference type="InterPro" id="IPR048300">
    <property type="entry name" value="TACO1_YebC-like_2nd/3rd_dom"/>
</dbReference>
<gene>
    <name evidence="9" type="ORF">Fsol_00379</name>
</gene>
<evidence type="ECO:0000313" key="10">
    <source>
        <dbReference type="Proteomes" id="UP000244519"/>
    </source>
</evidence>
<feature type="domain" description="TACO1/YebC-like N-terminal" evidence="8">
    <location>
        <begin position="5"/>
        <end position="70"/>
    </location>
</feature>
<dbReference type="InterPro" id="IPR002876">
    <property type="entry name" value="Transcrip_reg_TACO1-like"/>
</dbReference>
<comment type="subcellular location">
    <subcellularLocation>
        <location evidence="6">Cytoplasm</location>
    </subcellularLocation>
</comment>
<sequence length="235" mass="26557">MAGHSKFKNIMHRKNAQDRKKARVFTKIVKLIKGALTFGTDPSSNPRLKTALALGKEENIPKDVILNAMESKEEATNNEEEVRYEGYGPYGIPVIVETVTDNRNRTAGEVRAVFTKFGGNLGELGSVSHMFHKVGVLLYDKSVSFDSFIESALVSHVIDCTELESFYEVTTKWDALHDVIEALISAFGTPKEWEIEWRPIFTVTLEDENIDIIKKMLATLYDLDDVEKVFHNVNM</sequence>
<dbReference type="Pfam" id="PF20772">
    <property type="entry name" value="TACO1_YebC_N"/>
    <property type="match status" value="1"/>
</dbReference>
<dbReference type="RefSeq" id="WP_108673206.1">
    <property type="nucleotide sequence ID" value="NZ_CP025989.1"/>
</dbReference>
<evidence type="ECO:0000259" key="7">
    <source>
        <dbReference type="Pfam" id="PF01709"/>
    </source>
</evidence>